<dbReference type="EMBL" id="MSCJ01000001">
    <property type="protein sequence ID" value="PQJ66242.1"/>
    <property type="molecule type" value="Genomic_DNA"/>
</dbReference>
<gene>
    <name evidence="2" type="ORF">BTO08_01800</name>
</gene>
<keyword evidence="1" id="KW-1133">Transmembrane helix</keyword>
<keyword evidence="1" id="KW-0472">Membrane</keyword>
<evidence type="ECO:0000256" key="1">
    <source>
        <dbReference type="SAM" id="Phobius"/>
    </source>
</evidence>
<reference evidence="2 3" key="1">
    <citation type="submission" date="2016-12" db="EMBL/GenBank/DDBJ databases">
        <title>Diversity of luminous bacteria.</title>
        <authorList>
            <person name="Yoshizawa S."/>
            <person name="Kogure K."/>
        </authorList>
    </citation>
    <scope>NUCLEOTIDE SEQUENCE [LARGE SCALE GENOMIC DNA]</scope>
    <source>
        <strain evidence="2 3">LC1-200</strain>
    </source>
</reference>
<name>A0A2S7VVY4_PHOAN</name>
<evidence type="ECO:0000313" key="2">
    <source>
        <dbReference type="EMBL" id="PQJ66242.1"/>
    </source>
</evidence>
<feature type="transmembrane region" description="Helical" evidence="1">
    <location>
        <begin position="7"/>
        <end position="26"/>
    </location>
</feature>
<protein>
    <submittedName>
        <fullName evidence="2">Uncharacterized protein</fullName>
    </submittedName>
</protein>
<proteinExistence type="predicted"/>
<dbReference type="AlphaFoldDB" id="A0A2S7VVY4"/>
<evidence type="ECO:0000313" key="3">
    <source>
        <dbReference type="Proteomes" id="UP000238730"/>
    </source>
</evidence>
<accession>A0A2S7VVY4</accession>
<organism evidence="2 3">
    <name type="scientific">Photobacterium angustum</name>
    <dbReference type="NCBI Taxonomy" id="661"/>
    <lineage>
        <taxon>Bacteria</taxon>
        <taxon>Pseudomonadati</taxon>
        <taxon>Pseudomonadota</taxon>
        <taxon>Gammaproteobacteria</taxon>
        <taxon>Vibrionales</taxon>
        <taxon>Vibrionaceae</taxon>
        <taxon>Photobacterium</taxon>
    </lineage>
</organism>
<sequence length="62" mass="7390">MNIKTELSIYAIYVDIMAGYGAVWYMSIRLMKCCNREFQMILSKKMIFNEMSCFAIKLIYEK</sequence>
<dbReference type="Proteomes" id="UP000238730">
    <property type="component" value="Unassembled WGS sequence"/>
</dbReference>
<comment type="caution">
    <text evidence="2">The sequence shown here is derived from an EMBL/GenBank/DDBJ whole genome shotgun (WGS) entry which is preliminary data.</text>
</comment>
<keyword evidence="1" id="KW-0812">Transmembrane</keyword>